<keyword evidence="2" id="KW-1185">Reference proteome</keyword>
<evidence type="ECO:0000313" key="2">
    <source>
        <dbReference type="Proteomes" id="UP001607302"/>
    </source>
</evidence>
<sequence length="132" mass="15350">MKKEKKKERRRAMKVVCRQGERCEEKSCEMNRIIGLNPLVQSSVRVYKLMAKRIEKSGYDVRFVCVEDTHVSRMWLSSFCLSLSGKLINVLITASLKRWLPLYRQSSIYRPFYSNGRTIGNDHLHLPSGLAV</sequence>
<reference evidence="1 2" key="1">
    <citation type="journal article" date="2024" name="Ann. Entomol. Soc. Am.">
        <title>Genomic analyses of the southern and eastern yellowjacket wasps (Hymenoptera: Vespidae) reveal evolutionary signatures of social life.</title>
        <authorList>
            <person name="Catto M.A."/>
            <person name="Caine P.B."/>
            <person name="Orr S.E."/>
            <person name="Hunt B.G."/>
            <person name="Goodisman M.A.D."/>
        </authorList>
    </citation>
    <scope>NUCLEOTIDE SEQUENCE [LARGE SCALE GENOMIC DNA]</scope>
    <source>
        <strain evidence="1">233</strain>
        <tissue evidence="1">Head and thorax</tissue>
    </source>
</reference>
<organism evidence="1 2">
    <name type="scientific">Vespula squamosa</name>
    <name type="common">Southern yellow jacket</name>
    <name type="synonym">Wasp</name>
    <dbReference type="NCBI Taxonomy" id="30214"/>
    <lineage>
        <taxon>Eukaryota</taxon>
        <taxon>Metazoa</taxon>
        <taxon>Ecdysozoa</taxon>
        <taxon>Arthropoda</taxon>
        <taxon>Hexapoda</taxon>
        <taxon>Insecta</taxon>
        <taxon>Pterygota</taxon>
        <taxon>Neoptera</taxon>
        <taxon>Endopterygota</taxon>
        <taxon>Hymenoptera</taxon>
        <taxon>Apocrita</taxon>
        <taxon>Aculeata</taxon>
        <taxon>Vespoidea</taxon>
        <taxon>Vespidae</taxon>
        <taxon>Vespinae</taxon>
        <taxon>Vespula</taxon>
    </lineage>
</organism>
<evidence type="ECO:0000313" key="1">
    <source>
        <dbReference type="EMBL" id="KAL2728787.1"/>
    </source>
</evidence>
<accession>A0ABD2B7S4</accession>
<name>A0ABD2B7S4_VESSQ</name>
<comment type="caution">
    <text evidence="1">The sequence shown here is derived from an EMBL/GenBank/DDBJ whole genome shotgun (WGS) entry which is preliminary data.</text>
</comment>
<gene>
    <name evidence="1" type="ORF">V1478_006419</name>
</gene>
<dbReference type="AlphaFoldDB" id="A0ABD2B7S4"/>
<dbReference type="EMBL" id="JAUDFV010000132">
    <property type="protein sequence ID" value="KAL2728787.1"/>
    <property type="molecule type" value="Genomic_DNA"/>
</dbReference>
<protein>
    <submittedName>
        <fullName evidence="1">Uncharacterized protein</fullName>
    </submittedName>
</protein>
<dbReference type="Proteomes" id="UP001607302">
    <property type="component" value="Unassembled WGS sequence"/>
</dbReference>
<proteinExistence type="predicted"/>